<dbReference type="Proteomes" id="UP000034883">
    <property type="component" value="Chromosome"/>
</dbReference>
<evidence type="ECO:0000313" key="3">
    <source>
        <dbReference type="Proteomes" id="UP000034883"/>
    </source>
</evidence>
<evidence type="ECO:0000256" key="1">
    <source>
        <dbReference type="SAM" id="Phobius"/>
    </source>
</evidence>
<dbReference type="STRING" id="927083.DB32_008803"/>
<proteinExistence type="predicted"/>
<dbReference type="EMBL" id="CP011125">
    <property type="protein sequence ID" value="AKF11654.1"/>
    <property type="molecule type" value="Genomic_DNA"/>
</dbReference>
<keyword evidence="1" id="KW-1133">Transmembrane helix</keyword>
<keyword evidence="1" id="KW-0472">Membrane</keyword>
<evidence type="ECO:0008006" key="4">
    <source>
        <dbReference type="Google" id="ProtNLM"/>
    </source>
</evidence>
<name>A0A0F6SI65_9BACT</name>
<dbReference type="RefSeq" id="WP_053238498.1">
    <property type="nucleotide sequence ID" value="NZ_CP011125.1"/>
</dbReference>
<evidence type="ECO:0000313" key="2">
    <source>
        <dbReference type="EMBL" id="AKF11654.1"/>
    </source>
</evidence>
<accession>A0A0F6SI65</accession>
<dbReference type="KEGG" id="samy:DB32_008803"/>
<gene>
    <name evidence="2" type="ORF">DB32_008803</name>
</gene>
<keyword evidence="1" id="KW-0812">Transmembrane</keyword>
<keyword evidence="3" id="KW-1185">Reference proteome</keyword>
<reference evidence="2 3" key="1">
    <citation type="submission" date="2015-03" db="EMBL/GenBank/DDBJ databases">
        <title>Genome assembly of Sandaracinus amylolyticus DSM 53668.</title>
        <authorList>
            <person name="Sharma G."/>
            <person name="Subramanian S."/>
        </authorList>
    </citation>
    <scope>NUCLEOTIDE SEQUENCE [LARGE SCALE GENOMIC DNA]</scope>
    <source>
        <strain evidence="2 3">DSM 53668</strain>
    </source>
</reference>
<dbReference type="OrthoDB" id="5325135at2"/>
<sequence length="69" mass="7601">MDKLSMNKSRRVRELLADTRGLSTVEYIIILCLIAVVCFAIWRQFGETVKAKVQGADGMVGTLPTDSSP</sequence>
<feature type="transmembrane region" description="Helical" evidence="1">
    <location>
        <begin position="21"/>
        <end position="42"/>
    </location>
</feature>
<protein>
    <recommendedName>
        <fullName evidence="4">Flp pilus assembly protein, pilin Flp</fullName>
    </recommendedName>
</protein>
<organism evidence="2 3">
    <name type="scientific">Sandaracinus amylolyticus</name>
    <dbReference type="NCBI Taxonomy" id="927083"/>
    <lineage>
        <taxon>Bacteria</taxon>
        <taxon>Pseudomonadati</taxon>
        <taxon>Myxococcota</taxon>
        <taxon>Polyangia</taxon>
        <taxon>Polyangiales</taxon>
        <taxon>Sandaracinaceae</taxon>
        <taxon>Sandaracinus</taxon>
    </lineage>
</organism>
<dbReference type="AlphaFoldDB" id="A0A0F6SI65"/>